<dbReference type="InterPro" id="IPR001455">
    <property type="entry name" value="TusA-like"/>
</dbReference>
<feature type="domain" description="UPF0033" evidence="2">
    <location>
        <begin position="2"/>
        <end position="63"/>
    </location>
</feature>
<keyword evidence="4" id="KW-1185">Reference proteome</keyword>
<dbReference type="SUPFAM" id="SSF64307">
    <property type="entry name" value="SirA-like"/>
    <property type="match status" value="1"/>
</dbReference>
<dbReference type="PANTHER" id="PTHR33279">
    <property type="entry name" value="SULFUR CARRIER PROTEIN YEDF-RELATED"/>
    <property type="match status" value="1"/>
</dbReference>
<name>A0ABS5SEN0_9BACT</name>
<dbReference type="InterPro" id="IPR036868">
    <property type="entry name" value="TusA-like_sf"/>
</dbReference>
<dbReference type="CDD" id="cd03421">
    <property type="entry name" value="SirA_like_N"/>
    <property type="match status" value="1"/>
</dbReference>
<comment type="caution">
    <text evidence="3">The sequence shown here is derived from an EMBL/GenBank/DDBJ whole genome shotgun (WGS) entry which is preliminary data.</text>
</comment>
<dbReference type="NCBIfam" id="TIGR03527">
    <property type="entry name" value="selenium_YedF"/>
    <property type="match status" value="1"/>
</dbReference>
<organism evidence="3 4">
    <name type="scientific">Geomobilimonas luticola</name>
    <dbReference type="NCBI Taxonomy" id="1114878"/>
    <lineage>
        <taxon>Bacteria</taxon>
        <taxon>Pseudomonadati</taxon>
        <taxon>Thermodesulfobacteriota</taxon>
        <taxon>Desulfuromonadia</taxon>
        <taxon>Geobacterales</taxon>
        <taxon>Geobacteraceae</taxon>
        <taxon>Geomobilimonas</taxon>
    </lineage>
</organism>
<reference evidence="3 4" key="1">
    <citation type="submission" date="2021-05" db="EMBL/GenBank/DDBJ databases">
        <title>The draft genome of Geobacter luticola JCM 17780.</title>
        <authorList>
            <person name="Xu Z."/>
            <person name="Masuda Y."/>
            <person name="Itoh H."/>
            <person name="Senoo K."/>
        </authorList>
    </citation>
    <scope>NUCLEOTIDE SEQUENCE [LARGE SCALE GENOMIC DNA]</scope>
    <source>
        <strain evidence="3 4">JCM 17780</strain>
    </source>
</reference>
<evidence type="ECO:0000256" key="1">
    <source>
        <dbReference type="ARBA" id="ARBA00008984"/>
    </source>
</evidence>
<dbReference type="Gene3D" id="3.30.110.40">
    <property type="entry name" value="TusA-like domain"/>
    <property type="match status" value="1"/>
</dbReference>
<evidence type="ECO:0000313" key="4">
    <source>
        <dbReference type="Proteomes" id="UP000756860"/>
    </source>
</evidence>
<dbReference type="PANTHER" id="PTHR33279:SF6">
    <property type="entry name" value="SULFUR CARRIER PROTEIN YEDF-RELATED"/>
    <property type="match status" value="1"/>
</dbReference>
<proteinExistence type="inferred from homology"/>
<dbReference type="InterPro" id="IPR019870">
    <property type="entry name" value="Se_metab_YedF"/>
</dbReference>
<dbReference type="Pfam" id="PF01206">
    <property type="entry name" value="TusA"/>
    <property type="match status" value="1"/>
</dbReference>
<dbReference type="EMBL" id="JAHCVK010000005">
    <property type="protein sequence ID" value="MBT0653803.1"/>
    <property type="molecule type" value="Genomic_DNA"/>
</dbReference>
<evidence type="ECO:0000259" key="2">
    <source>
        <dbReference type="Pfam" id="PF01206"/>
    </source>
</evidence>
<protein>
    <submittedName>
        <fullName evidence="3">Sulfurtransferase-like selenium metabolism protein YedF</fullName>
    </submittedName>
</protein>
<gene>
    <name evidence="3" type="primary">yedF</name>
    <name evidence="3" type="ORF">KI810_12105</name>
</gene>
<dbReference type="RefSeq" id="WP_214175805.1">
    <property type="nucleotide sequence ID" value="NZ_JAHCVK010000005.1"/>
</dbReference>
<evidence type="ECO:0000313" key="3">
    <source>
        <dbReference type="EMBL" id="MBT0653803.1"/>
    </source>
</evidence>
<dbReference type="SUPFAM" id="SSF75169">
    <property type="entry name" value="DsrEFH-like"/>
    <property type="match status" value="1"/>
</dbReference>
<dbReference type="Proteomes" id="UP000756860">
    <property type="component" value="Unassembled WGS sequence"/>
</dbReference>
<sequence>MKTIDCRNMACPLPVVTVKRSLEEAPGEALQVLLDNGAPRENVTRYAANRGLVVTETALEEGVALVITGEATASRDGGGTAIGPTVMLIASDRMGDGPEELGRLLMKNFIITLLELDRLPDRVLFVNSGVLLTTDGSDVVEVLETLVNRGVEVFSCGICLDYFNRRNKLLAGAVTNMFTIAESLLTAGSVVRV</sequence>
<dbReference type="InterPro" id="IPR027396">
    <property type="entry name" value="DsrEFH-like"/>
</dbReference>
<accession>A0ABS5SEN0</accession>
<comment type="similarity">
    <text evidence="1">Belongs to the sulfur carrier protein TusA family.</text>
</comment>